<dbReference type="SUPFAM" id="SSF47413">
    <property type="entry name" value="lambda repressor-like DNA-binding domains"/>
    <property type="match status" value="1"/>
</dbReference>
<name>A0ABU7MTL4_9ACTN</name>
<dbReference type="InterPro" id="IPR010982">
    <property type="entry name" value="Lambda_DNA-bd_dom_sf"/>
</dbReference>
<proteinExistence type="predicted"/>
<dbReference type="SMART" id="SM00530">
    <property type="entry name" value="HTH_XRE"/>
    <property type="match status" value="1"/>
</dbReference>
<dbReference type="Pfam" id="PF17765">
    <property type="entry name" value="MLTR_LBD"/>
    <property type="match status" value="1"/>
</dbReference>
<dbReference type="RefSeq" id="WP_330505070.1">
    <property type="nucleotide sequence ID" value="NZ_JAZDUE010000008.1"/>
</dbReference>
<dbReference type="CDD" id="cd00093">
    <property type="entry name" value="HTH_XRE"/>
    <property type="match status" value="1"/>
</dbReference>
<reference evidence="2 3" key="1">
    <citation type="submission" date="2024-01" db="EMBL/GenBank/DDBJ databases">
        <title>Draft genome sequence of Gordonia sp. PKS22-38.</title>
        <authorList>
            <person name="Suphannarot A."/>
            <person name="Mingma R."/>
        </authorList>
    </citation>
    <scope>NUCLEOTIDE SEQUENCE [LARGE SCALE GENOMIC DNA]</scope>
    <source>
        <strain evidence="2 3">PKS22-38</strain>
    </source>
</reference>
<sequence length="296" mass="32907">MDLAHEIRDFLMTRRARLRPEDVGLVAHGKRRVPGLRREELAQLANVSVDYYTQIERGQVAGASDEILSAIAAALQLDADETRHFFILVRAERNRSTRPTWARDAPQLVPETVREMLRSLETLPALVQTQRLDVIDANPLGRALYVDAADPDGGPLNLARFIFLDERARQLLVHWRSSADDAVGILRVAAARAPDSPRITDLIDELSTHSVEFRTRWARHDVVGTTHGVMTFDHSALGRFGLNYEALSIPRARGVYVVVYSPGPDTRDADALRLLSAWAATNTETPHQAGGESRIG</sequence>
<protein>
    <submittedName>
        <fullName evidence="2">Helix-turn-helix domain-containing protein</fullName>
    </submittedName>
</protein>
<evidence type="ECO:0000313" key="3">
    <source>
        <dbReference type="Proteomes" id="UP001335729"/>
    </source>
</evidence>
<gene>
    <name evidence="2" type="ORF">V1Y59_11350</name>
</gene>
<dbReference type="Proteomes" id="UP001335729">
    <property type="component" value="Unassembled WGS sequence"/>
</dbReference>
<dbReference type="EMBL" id="JAZDUE010000008">
    <property type="protein sequence ID" value="MEE4023675.1"/>
    <property type="molecule type" value="Genomic_DNA"/>
</dbReference>
<evidence type="ECO:0000259" key="1">
    <source>
        <dbReference type="PROSITE" id="PS50943"/>
    </source>
</evidence>
<dbReference type="PROSITE" id="PS50943">
    <property type="entry name" value="HTH_CROC1"/>
    <property type="match status" value="1"/>
</dbReference>
<accession>A0ABU7MTL4</accession>
<evidence type="ECO:0000313" key="2">
    <source>
        <dbReference type="EMBL" id="MEE4023675.1"/>
    </source>
</evidence>
<organism evidence="2 3">
    <name type="scientific">Gordonia prachuapensis</name>
    <dbReference type="NCBI Taxonomy" id="3115651"/>
    <lineage>
        <taxon>Bacteria</taxon>
        <taxon>Bacillati</taxon>
        <taxon>Actinomycetota</taxon>
        <taxon>Actinomycetes</taxon>
        <taxon>Mycobacteriales</taxon>
        <taxon>Gordoniaceae</taxon>
        <taxon>Gordonia</taxon>
    </lineage>
</organism>
<dbReference type="PANTHER" id="PTHR35010">
    <property type="entry name" value="BLL4672 PROTEIN-RELATED"/>
    <property type="match status" value="1"/>
</dbReference>
<dbReference type="Pfam" id="PF13560">
    <property type="entry name" value="HTH_31"/>
    <property type="match status" value="1"/>
</dbReference>
<keyword evidence="3" id="KW-1185">Reference proteome</keyword>
<dbReference type="PANTHER" id="PTHR35010:SF2">
    <property type="entry name" value="BLL4672 PROTEIN"/>
    <property type="match status" value="1"/>
</dbReference>
<feature type="domain" description="HTH cro/C1-type" evidence="1">
    <location>
        <begin position="35"/>
        <end position="82"/>
    </location>
</feature>
<comment type="caution">
    <text evidence="2">The sequence shown here is derived from an EMBL/GenBank/DDBJ whole genome shotgun (WGS) entry which is preliminary data.</text>
</comment>
<dbReference type="InterPro" id="IPR041413">
    <property type="entry name" value="MLTR_LBD"/>
</dbReference>
<dbReference type="InterPro" id="IPR001387">
    <property type="entry name" value="Cro/C1-type_HTH"/>
</dbReference>
<dbReference type="Gene3D" id="3.30.450.180">
    <property type="match status" value="1"/>
</dbReference>
<dbReference type="Gene3D" id="1.10.260.40">
    <property type="entry name" value="lambda repressor-like DNA-binding domains"/>
    <property type="match status" value="1"/>
</dbReference>